<name>A0ABU8MBL6_9PSEU</name>
<accession>A0ABU8MBL6</accession>
<comment type="caution">
    <text evidence="1">The sequence shown here is derived from an EMBL/GenBank/DDBJ whole genome shotgun (WGS) entry which is preliminary data.</text>
</comment>
<dbReference type="Proteomes" id="UP001369736">
    <property type="component" value="Unassembled WGS sequence"/>
</dbReference>
<sequence>MPDDGLEILVPGRDAVGDRFRAWVGTPASPEWLPATRLFGAGLDDALADVRAARGTDSDAVAGSLLLESYAQRVVPPALAARVLAGRSVSTAPDALSVRCEEGRVREVAFAPRPRDGPALAGFDAVVATLHRRTRAGRRVLAGAVAHAVAVTYVHLSWPEPDHARHLDDARRVLADAGLADLVRVEAAEVDGEPWLYADRRTCCLAFRTHRAAGPSFCATCPIVPESDRRRSFTDAVASYGRRHAES</sequence>
<evidence type="ECO:0000313" key="1">
    <source>
        <dbReference type="EMBL" id="MEJ2864736.1"/>
    </source>
</evidence>
<reference evidence="1 2" key="1">
    <citation type="submission" date="2024-03" db="EMBL/GenBank/DDBJ databases">
        <title>Actinomycetospora sp. OC33-EN07, a novel actinomycete isolated from wild orchid (Aerides multiflora).</title>
        <authorList>
            <person name="Suriyachadkun C."/>
        </authorList>
    </citation>
    <scope>NUCLEOTIDE SEQUENCE [LARGE SCALE GENOMIC DNA]</scope>
    <source>
        <strain evidence="1 2">OC33-EN07</strain>
    </source>
</reference>
<dbReference type="RefSeq" id="WP_337706102.1">
    <property type="nucleotide sequence ID" value="NZ_JBBEGM010000013.1"/>
</dbReference>
<keyword evidence="2" id="KW-1185">Reference proteome</keyword>
<protein>
    <recommendedName>
        <fullName evidence="3">FhuF-like iron-sulfur protein</fullName>
    </recommendedName>
</protein>
<proteinExistence type="predicted"/>
<evidence type="ECO:0000313" key="2">
    <source>
        <dbReference type="Proteomes" id="UP001369736"/>
    </source>
</evidence>
<gene>
    <name evidence="1" type="ORF">WCD58_26505</name>
</gene>
<evidence type="ECO:0008006" key="3">
    <source>
        <dbReference type="Google" id="ProtNLM"/>
    </source>
</evidence>
<organism evidence="1 2">
    <name type="scientific">Actinomycetospora flava</name>
    <dbReference type="NCBI Taxonomy" id="3129232"/>
    <lineage>
        <taxon>Bacteria</taxon>
        <taxon>Bacillati</taxon>
        <taxon>Actinomycetota</taxon>
        <taxon>Actinomycetes</taxon>
        <taxon>Pseudonocardiales</taxon>
        <taxon>Pseudonocardiaceae</taxon>
        <taxon>Actinomycetospora</taxon>
    </lineage>
</organism>
<dbReference type="EMBL" id="JBBEGM010000013">
    <property type="protein sequence ID" value="MEJ2864736.1"/>
    <property type="molecule type" value="Genomic_DNA"/>
</dbReference>